<protein>
    <submittedName>
        <fullName evidence="10">Uncharacterized protein</fullName>
    </submittedName>
</protein>
<feature type="active site" evidence="8">
    <location>
        <position position="261"/>
    </location>
</feature>
<keyword evidence="5 9" id="KW-0378">Hydrolase</keyword>
<dbReference type="GO" id="GO:0004650">
    <property type="term" value="F:polygalacturonase activity"/>
    <property type="evidence" value="ECO:0007669"/>
    <property type="project" value="InterPro"/>
</dbReference>
<dbReference type="InterPro" id="IPR006626">
    <property type="entry name" value="PbH1"/>
</dbReference>
<evidence type="ECO:0000256" key="7">
    <source>
        <dbReference type="ARBA" id="ARBA00023316"/>
    </source>
</evidence>
<dbReference type="GO" id="GO:0071555">
    <property type="term" value="P:cell wall organization"/>
    <property type="evidence" value="ECO:0007669"/>
    <property type="project" value="UniProtKB-KW"/>
</dbReference>
<evidence type="ECO:0000313" key="10">
    <source>
        <dbReference type="EMBL" id="RID40059.1"/>
    </source>
</evidence>
<dbReference type="SMART" id="SM00710">
    <property type="entry name" value="PbH1"/>
    <property type="match status" value="6"/>
</dbReference>
<evidence type="ECO:0000256" key="5">
    <source>
        <dbReference type="ARBA" id="ARBA00022801"/>
    </source>
</evidence>
<organism evidence="10 11">
    <name type="scientific">Brassica campestris</name>
    <name type="common">Field mustard</name>
    <dbReference type="NCBI Taxonomy" id="3711"/>
    <lineage>
        <taxon>Eukaryota</taxon>
        <taxon>Viridiplantae</taxon>
        <taxon>Streptophyta</taxon>
        <taxon>Embryophyta</taxon>
        <taxon>Tracheophyta</taxon>
        <taxon>Spermatophyta</taxon>
        <taxon>Magnoliopsida</taxon>
        <taxon>eudicotyledons</taxon>
        <taxon>Gunneridae</taxon>
        <taxon>Pentapetalae</taxon>
        <taxon>rosids</taxon>
        <taxon>malvids</taxon>
        <taxon>Brassicales</taxon>
        <taxon>Brassicaceae</taxon>
        <taxon>Brassiceae</taxon>
        <taxon>Brassica</taxon>
    </lineage>
</organism>
<proteinExistence type="inferred from homology"/>
<reference evidence="10 11" key="1">
    <citation type="submission" date="2018-06" db="EMBL/GenBank/DDBJ databases">
        <title>WGS assembly of Brassica rapa FPsc.</title>
        <authorList>
            <person name="Bowman J."/>
            <person name="Kohchi T."/>
            <person name="Yamato K."/>
            <person name="Jenkins J."/>
            <person name="Shu S."/>
            <person name="Ishizaki K."/>
            <person name="Yamaoka S."/>
            <person name="Nishihama R."/>
            <person name="Nakamura Y."/>
            <person name="Berger F."/>
            <person name="Adam C."/>
            <person name="Aki S."/>
            <person name="Althoff F."/>
            <person name="Araki T."/>
            <person name="Arteaga-Vazquez M."/>
            <person name="Balasubrmanian S."/>
            <person name="Bauer D."/>
            <person name="Boehm C."/>
            <person name="Briginshaw L."/>
            <person name="Caballero-Perez J."/>
            <person name="Catarino B."/>
            <person name="Chen F."/>
            <person name="Chiyoda S."/>
            <person name="Chovatia M."/>
            <person name="Davies K."/>
            <person name="Delmans M."/>
            <person name="Demura T."/>
            <person name="Dierschke T."/>
            <person name="Dolan L."/>
            <person name="Dorantes-Acosta A."/>
            <person name="Eklund D."/>
            <person name="Florent S."/>
            <person name="Flores-Sandoval E."/>
            <person name="Fujiyama A."/>
            <person name="Fukuzawa H."/>
            <person name="Galik B."/>
            <person name="Grimanelli D."/>
            <person name="Grimwood J."/>
            <person name="Grossniklaus U."/>
            <person name="Hamada T."/>
            <person name="Haseloff J."/>
            <person name="Hetherington A."/>
            <person name="Higo A."/>
            <person name="Hirakawa Y."/>
            <person name="Hundley H."/>
            <person name="Ikeda Y."/>
            <person name="Inoue K."/>
            <person name="Inoue S."/>
            <person name="Ishida S."/>
            <person name="Jia Q."/>
            <person name="Kakita M."/>
            <person name="Kanazawa T."/>
            <person name="Kawai Y."/>
            <person name="Kawashima T."/>
            <person name="Kennedy M."/>
            <person name="Kinose K."/>
            <person name="Kinoshita T."/>
            <person name="Kohara Y."/>
            <person name="Koide E."/>
            <person name="Komatsu K."/>
            <person name="Kopischke S."/>
            <person name="Kubo M."/>
            <person name="Kyozuka J."/>
            <person name="Lagercrantz U."/>
            <person name="Lin S."/>
            <person name="Lindquist E."/>
            <person name="Lipzen A."/>
            <person name="Lu C."/>
            <person name="Luna E."/>
            <person name="Martienssen R."/>
            <person name="Minamino N."/>
            <person name="Mizutani M."/>
            <person name="Mizutani M."/>
            <person name="Mochizuki N."/>
            <person name="Monte I."/>
            <person name="Mosher R."/>
            <person name="Nagasaki H."/>
            <person name="Nakagami H."/>
            <person name="Naramoto S."/>
            <person name="Nishitani K."/>
            <person name="Ohtani M."/>
            <person name="Okamoto T."/>
            <person name="Okumura M."/>
            <person name="Phillips J."/>
            <person name="Pollak B."/>
            <person name="Reinders A."/>
            <person name="Roevekamp M."/>
            <person name="Sano R."/>
            <person name="Sawa S."/>
            <person name="Schmid M."/>
            <person name="Shirakawa M."/>
            <person name="Solano R."/>
            <person name="Spunde A."/>
            <person name="Suetsugu N."/>
            <person name="Sugano S."/>
            <person name="Sugiyama A."/>
            <person name="Sun R."/>
            <person name="Suzuki Y."/>
            <person name="Takenaka M."/>
            <person name="Takezawa D."/>
            <person name="Tomogane H."/>
            <person name="Tsuzuki M."/>
            <person name="Ueda T."/>
            <person name="Umeda M."/>
            <person name="Ward J."/>
            <person name="Watanabe Y."/>
            <person name="Yazaki K."/>
            <person name="Yokoyama R."/>
            <person name="Yoshitake Y."/>
            <person name="Yotsui I."/>
            <person name="Zachgo S."/>
            <person name="Schmutz J."/>
        </authorList>
    </citation>
    <scope>NUCLEOTIDE SEQUENCE [LARGE SCALE GENOMIC DNA]</scope>
    <source>
        <strain evidence="11">cv. B-3</strain>
    </source>
</reference>
<dbReference type="Gene3D" id="2.160.20.10">
    <property type="entry name" value="Single-stranded right-handed beta-helix, Pectin lyase-like"/>
    <property type="match status" value="1"/>
</dbReference>
<evidence type="ECO:0000256" key="8">
    <source>
        <dbReference type="PROSITE-ProRule" id="PRU10052"/>
    </source>
</evidence>
<evidence type="ECO:0000256" key="1">
    <source>
        <dbReference type="ARBA" id="ARBA00004191"/>
    </source>
</evidence>
<dbReference type="Pfam" id="PF00295">
    <property type="entry name" value="Glyco_hydro_28"/>
    <property type="match status" value="1"/>
</dbReference>
<evidence type="ECO:0000256" key="9">
    <source>
        <dbReference type="RuleBase" id="RU361169"/>
    </source>
</evidence>
<comment type="similarity">
    <text evidence="2 9">Belongs to the glycosyl hydrolase 28 family.</text>
</comment>
<evidence type="ECO:0000256" key="6">
    <source>
        <dbReference type="ARBA" id="ARBA00023295"/>
    </source>
</evidence>
<evidence type="ECO:0000256" key="2">
    <source>
        <dbReference type="ARBA" id="ARBA00008834"/>
    </source>
</evidence>
<keyword evidence="3" id="KW-0134">Cell wall</keyword>
<accession>A0A397XHJ0</accession>
<sequence>MANARMLAAKANNTNIGSFIIMALVLGSCVANGEYLGGGRELTGNPTVFDITQFGAVGDGRTNTFKAFLKAWIQVCASPVPATLLVPKGNFLAGPIIFAGPCKSKVTVNVQGTISATTSGFATPEWILFERVDNVHLTGPGIIHGRGEAIWGADGCGKKFKCNLPPTSLKFRNIVNLEVSGISSVNAKAFHMFLVKTVNVNIHNIKIIAPAESPNTDGIHLSNADNVRILDSFIGTGDDCVSVGRGSNNVTVERVVCGPGHGLSVGSLGKYPNEEDVSGIHFKNCTMRNTDNGLRIKSWGGSTPSKAVDIHFEDIIMENVKNPIIIDQNYGSRGGESRVAISDVLFKGVKGTTITKDFVQFMCSKSVPCKGVVVDDVKLSFVGHKGGHPSASGGLIGSLCNNAGVVFGGRVNFPLCPNQK</sequence>
<name>A0A397XHJ0_BRACM</name>
<dbReference type="FunFam" id="2.160.20.10:FF:000004">
    <property type="entry name" value="Pectin lyase-like superfamily protein"/>
    <property type="match status" value="1"/>
</dbReference>
<evidence type="ECO:0000256" key="3">
    <source>
        <dbReference type="ARBA" id="ARBA00022512"/>
    </source>
</evidence>
<dbReference type="InterPro" id="IPR011050">
    <property type="entry name" value="Pectin_lyase_fold/virulence"/>
</dbReference>
<dbReference type="PANTHER" id="PTHR31375">
    <property type="match status" value="1"/>
</dbReference>
<dbReference type="Proteomes" id="UP000264353">
    <property type="component" value="Chromosome A10"/>
</dbReference>
<dbReference type="AlphaFoldDB" id="A0A397XHJ0"/>
<keyword evidence="4" id="KW-0964">Secreted</keyword>
<comment type="subcellular location">
    <subcellularLocation>
        <location evidence="1">Secreted</location>
        <location evidence="1">Cell wall</location>
    </subcellularLocation>
</comment>
<dbReference type="EMBL" id="CM010637">
    <property type="protein sequence ID" value="RID40059.1"/>
    <property type="molecule type" value="Genomic_DNA"/>
</dbReference>
<dbReference type="GO" id="GO:0005975">
    <property type="term" value="P:carbohydrate metabolic process"/>
    <property type="evidence" value="ECO:0007669"/>
    <property type="project" value="InterPro"/>
</dbReference>
<evidence type="ECO:0000313" key="11">
    <source>
        <dbReference type="Proteomes" id="UP000264353"/>
    </source>
</evidence>
<keyword evidence="7" id="KW-0961">Cell wall biogenesis/degradation</keyword>
<dbReference type="PROSITE" id="PS51257">
    <property type="entry name" value="PROKAR_LIPOPROTEIN"/>
    <property type="match status" value="1"/>
</dbReference>
<evidence type="ECO:0000256" key="4">
    <source>
        <dbReference type="ARBA" id="ARBA00022525"/>
    </source>
</evidence>
<keyword evidence="6 9" id="KW-0326">Glycosidase</keyword>
<dbReference type="PROSITE" id="PS00502">
    <property type="entry name" value="POLYGALACTURONASE"/>
    <property type="match status" value="1"/>
</dbReference>
<dbReference type="InterPro" id="IPR000743">
    <property type="entry name" value="Glyco_hydro_28"/>
</dbReference>
<gene>
    <name evidence="10" type="ORF">BRARA_J00129</name>
</gene>
<dbReference type="InterPro" id="IPR012334">
    <property type="entry name" value="Pectin_lyas_fold"/>
</dbReference>
<dbReference type="SUPFAM" id="SSF51126">
    <property type="entry name" value="Pectin lyase-like"/>
    <property type="match status" value="1"/>
</dbReference>